<name>A0A1Y2BNE5_9BASI</name>
<keyword evidence="2" id="KW-0812">Transmembrane</keyword>
<keyword evidence="4" id="KW-0472">Membrane</keyword>
<keyword evidence="3" id="KW-1133">Transmembrane helix</keyword>
<protein>
    <recommendedName>
        <fullName evidence="7">Mitochondrial carrier domain-containing protein</fullName>
    </recommendedName>
</protein>
<accession>A0A1Y2BNE5</accession>
<dbReference type="GO" id="GO:0016020">
    <property type="term" value="C:membrane"/>
    <property type="evidence" value="ECO:0007669"/>
    <property type="project" value="UniProtKB-SubCell"/>
</dbReference>
<evidence type="ECO:0000256" key="3">
    <source>
        <dbReference type="ARBA" id="ARBA00022989"/>
    </source>
</evidence>
<evidence type="ECO:0008006" key="7">
    <source>
        <dbReference type="Google" id="ProtNLM"/>
    </source>
</evidence>
<comment type="subcellular location">
    <subcellularLocation>
        <location evidence="1">Membrane</location>
        <topology evidence="1">Multi-pass membrane protein</topology>
    </subcellularLocation>
</comment>
<sequence length="85" mass="9058">MASTLPPLAQATSGALASVVSNLLVYPLDTVTTRMQTSKGRSTLVSSFKRMSPTQWLPPPKDSRGCSSYCRKVGRQGVPTSPLCT</sequence>
<dbReference type="Proteomes" id="UP000193467">
    <property type="component" value="Unassembled WGS sequence"/>
</dbReference>
<reference evidence="5 6" key="1">
    <citation type="submission" date="2016-07" db="EMBL/GenBank/DDBJ databases">
        <title>Pervasive Adenine N6-methylation of Active Genes in Fungi.</title>
        <authorList>
            <consortium name="DOE Joint Genome Institute"/>
            <person name="Mondo S.J."/>
            <person name="Dannebaum R.O."/>
            <person name="Kuo R.C."/>
            <person name="Labutti K."/>
            <person name="Haridas S."/>
            <person name="Kuo A."/>
            <person name="Salamov A."/>
            <person name="Ahrendt S.R."/>
            <person name="Lipzen A."/>
            <person name="Sullivan W."/>
            <person name="Andreopoulos W.B."/>
            <person name="Clum A."/>
            <person name="Lindquist E."/>
            <person name="Daum C."/>
            <person name="Ramamoorthy G.K."/>
            <person name="Gryganskyi A."/>
            <person name="Culley D."/>
            <person name="Magnuson J.K."/>
            <person name="James T.Y."/>
            <person name="O'Malley M.A."/>
            <person name="Stajich J.E."/>
            <person name="Spatafora J.W."/>
            <person name="Visel A."/>
            <person name="Grigoriev I.V."/>
        </authorList>
    </citation>
    <scope>NUCLEOTIDE SEQUENCE [LARGE SCALE GENOMIC DNA]</scope>
    <source>
        <strain evidence="5 6">62-1032</strain>
    </source>
</reference>
<dbReference type="AlphaFoldDB" id="A0A1Y2BNE5"/>
<organism evidence="5 6">
    <name type="scientific">Leucosporidium creatinivorum</name>
    <dbReference type="NCBI Taxonomy" id="106004"/>
    <lineage>
        <taxon>Eukaryota</taxon>
        <taxon>Fungi</taxon>
        <taxon>Dikarya</taxon>
        <taxon>Basidiomycota</taxon>
        <taxon>Pucciniomycotina</taxon>
        <taxon>Microbotryomycetes</taxon>
        <taxon>Leucosporidiales</taxon>
        <taxon>Leucosporidium</taxon>
    </lineage>
</organism>
<dbReference type="InterPro" id="IPR023395">
    <property type="entry name" value="MCP_dom_sf"/>
</dbReference>
<dbReference type="OrthoDB" id="18574at2759"/>
<evidence type="ECO:0000256" key="1">
    <source>
        <dbReference type="ARBA" id="ARBA00004141"/>
    </source>
</evidence>
<dbReference type="InParanoid" id="A0A1Y2BNE5"/>
<evidence type="ECO:0000256" key="4">
    <source>
        <dbReference type="ARBA" id="ARBA00023136"/>
    </source>
</evidence>
<evidence type="ECO:0000313" key="6">
    <source>
        <dbReference type="Proteomes" id="UP000193467"/>
    </source>
</evidence>
<dbReference type="InterPro" id="IPR018108">
    <property type="entry name" value="MCP_transmembrane"/>
</dbReference>
<keyword evidence="6" id="KW-1185">Reference proteome</keyword>
<comment type="caution">
    <text evidence="5">The sequence shown here is derived from an EMBL/GenBank/DDBJ whole genome shotgun (WGS) entry which is preliminary data.</text>
</comment>
<dbReference type="Gene3D" id="1.50.40.10">
    <property type="entry name" value="Mitochondrial carrier domain"/>
    <property type="match status" value="1"/>
</dbReference>
<evidence type="ECO:0000256" key="2">
    <source>
        <dbReference type="ARBA" id="ARBA00022692"/>
    </source>
</evidence>
<dbReference type="STRING" id="106004.A0A1Y2BNE5"/>
<dbReference type="EMBL" id="MCGR01000177">
    <property type="protein sequence ID" value="ORY36266.1"/>
    <property type="molecule type" value="Genomic_DNA"/>
</dbReference>
<dbReference type="SUPFAM" id="SSF103506">
    <property type="entry name" value="Mitochondrial carrier"/>
    <property type="match status" value="1"/>
</dbReference>
<gene>
    <name evidence="5" type="ORF">BCR35DRAFT_336619</name>
</gene>
<evidence type="ECO:0000313" key="5">
    <source>
        <dbReference type="EMBL" id="ORY36266.1"/>
    </source>
</evidence>
<dbReference type="Pfam" id="PF00153">
    <property type="entry name" value="Mito_carr"/>
    <property type="match status" value="1"/>
</dbReference>
<proteinExistence type="predicted"/>